<evidence type="ECO:0000313" key="1">
    <source>
        <dbReference type="Ensembl" id="ENSRFEP00010001843.1"/>
    </source>
</evidence>
<accession>A0A671DM38</accession>
<dbReference type="InParanoid" id="A0A671DM38"/>
<reference evidence="1 2" key="2">
    <citation type="journal article" date="2018" name="Annu Rev Anim Biosci">
        <title>Bat Biology, Genomes, and the Bat1K Project: To Generate Chromosome-Level Genomes for All Living Bat Species.</title>
        <authorList>
            <person name="Teeling E.C."/>
            <person name="Vernes S.C."/>
            <person name="Davalos L.M."/>
            <person name="Ray D.A."/>
            <person name="Gilbert M.T.P."/>
            <person name="Myers E."/>
        </authorList>
    </citation>
    <scope>NUCLEOTIDE SEQUENCE</scope>
</reference>
<dbReference type="Ensembl" id="ENSRFET00010002043.1">
    <property type="protein sequence ID" value="ENSRFEP00010001843.1"/>
    <property type="gene ID" value="ENSRFEG00010001367.1"/>
</dbReference>
<proteinExistence type="predicted"/>
<dbReference type="Proteomes" id="UP000472240">
    <property type="component" value="Chromosome 9"/>
</dbReference>
<sequence>NIYLEDKRPRCPAPTHSFQRKLIPFPTLPTSPTQPVIFWAPLIWRLLGPYPAINLGADFNGHSVRGRERGRMQLSPGGP</sequence>
<reference evidence="1" key="5">
    <citation type="submission" date="2025-09" db="UniProtKB">
        <authorList>
            <consortium name="Ensembl"/>
        </authorList>
    </citation>
    <scope>IDENTIFICATION</scope>
</reference>
<reference evidence="2" key="3">
    <citation type="submission" date="2018-12" db="EMBL/GenBank/DDBJ databases">
        <title>G10K-VGP greater horseshoe bat female genome, primary haplotype.</title>
        <authorList>
            <person name="Teeling E."/>
            <person name="Myers G."/>
            <person name="Vernes S."/>
            <person name="Pippel M."/>
            <person name="Winkler S."/>
            <person name="Fedrigo O."/>
            <person name="Rhie A."/>
            <person name="Koren S."/>
            <person name="Phillippy A."/>
            <person name="Lewin H."/>
            <person name="Damas J."/>
            <person name="Howe K."/>
            <person name="Mountcastle J."/>
            <person name="Jarvis E.D."/>
        </authorList>
    </citation>
    <scope>NUCLEOTIDE SEQUENCE [LARGE SCALE GENOMIC DNA]</scope>
</reference>
<protein>
    <submittedName>
        <fullName evidence="1">Uncharacterized protein</fullName>
    </submittedName>
</protein>
<evidence type="ECO:0000313" key="2">
    <source>
        <dbReference type="Proteomes" id="UP000472240"/>
    </source>
</evidence>
<reference evidence="1" key="4">
    <citation type="submission" date="2025-08" db="UniProtKB">
        <authorList>
            <consortium name="Ensembl"/>
        </authorList>
    </citation>
    <scope>IDENTIFICATION</scope>
</reference>
<organism evidence="1 2">
    <name type="scientific">Rhinolophus ferrumequinum</name>
    <name type="common">Greater horseshoe bat</name>
    <dbReference type="NCBI Taxonomy" id="59479"/>
    <lineage>
        <taxon>Eukaryota</taxon>
        <taxon>Metazoa</taxon>
        <taxon>Chordata</taxon>
        <taxon>Craniata</taxon>
        <taxon>Vertebrata</taxon>
        <taxon>Euteleostomi</taxon>
        <taxon>Mammalia</taxon>
        <taxon>Eutheria</taxon>
        <taxon>Laurasiatheria</taxon>
        <taxon>Chiroptera</taxon>
        <taxon>Yinpterochiroptera</taxon>
        <taxon>Rhinolophoidea</taxon>
        <taxon>Rhinolophidae</taxon>
        <taxon>Rhinolophinae</taxon>
        <taxon>Rhinolophus</taxon>
    </lineage>
</organism>
<reference evidence="1 2" key="1">
    <citation type="journal article" date="2015" name="Annu Rev Anim Biosci">
        <title>The Genome 10K Project: a way forward.</title>
        <authorList>
            <person name="Koepfli K.P."/>
            <person name="Paten B."/>
            <person name="O'Brien S.J."/>
            <person name="Koepfli K.P."/>
            <person name="Paten B."/>
            <person name="Antunes A."/>
            <person name="Belov K."/>
            <person name="Bustamante C."/>
            <person name="Castoe T.A."/>
            <person name="Clawson H."/>
            <person name="Crawford A.J."/>
            <person name="Diekhans M."/>
            <person name="Distel D."/>
            <person name="Durbin R."/>
            <person name="Earl D."/>
            <person name="Fujita M.K."/>
            <person name="Gamble T."/>
            <person name="Georges A."/>
            <person name="Gemmell N."/>
            <person name="Gilbert M.T."/>
            <person name="Graves J.M."/>
            <person name="Green R.E."/>
            <person name="Hickey G."/>
            <person name="Jarvis E.D."/>
            <person name="Johnson W."/>
            <person name="Komissarov A."/>
            <person name="Korf I."/>
            <person name="Kuhn R."/>
            <person name="Larkin D.M."/>
            <person name="Lewin H."/>
            <person name="Lopez J.V."/>
            <person name="Ma J."/>
            <person name="Marques-Bonet T."/>
            <person name="Miller W."/>
            <person name="Murphy R."/>
            <person name="Pevzner P."/>
            <person name="Shapiro B."/>
            <person name="Steiner C."/>
            <person name="Tamazian G."/>
            <person name="Venkatesh B."/>
            <person name="Wang J."/>
            <person name="Wayne R."/>
            <person name="Wiley E."/>
            <person name="Yang H."/>
            <person name="Zhang G."/>
            <person name="Haussler D."/>
            <person name="Ryder O."/>
            <person name="O'Brien S.J."/>
        </authorList>
    </citation>
    <scope>NUCLEOTIDE SEQUENCE</scope>
</reference>
<name>A0A671DM38_RHIFE</name>
<dbReference type="AlphaFoldDB" id="A0A671DM38"/>
<keyword evidence="2" id="KW-1185">Reference proteome</keyword>